<comment type="caution">
    <text evidence="1">The sequence shown here is derived from an EMBL/GenBank/DDBJ whole genome shotgun (WGS) entry which is preliminary data.</text>
</comment>
<dbReference type="GO" id="GO:0003824">
    <property type="term" value="F:catalytic activity"/>
    <property type="evidence" value="ECO:0007669"/>
    <property type="project" value="InterPro"/>
</dbReference>
<dbReference type="Proteomes" id="UP001162131">
    <property type="component" value="Unassembled WGS sequence"/>
</dbReference>
<sequence length="324" mass="37423">MGLITNALIIGGTVIAANKVLYNMLFAKQPIQRSFQPIGNGKSLNFTYQHFGRHNWISPVKLDEIEINDLLKYDYIDFRIFKSGNKILSFRPYPHIERLNEILRQNGFKKISESLIFESLKSFKDNLNSKEESIIRAGLWIKEKQNTYSCGDLTFSLFPAIPAQPIDISLVNCFEYPKHGLRPDYLLYYGQNILDGWKSSIFLVENDGALITPKFIHPAITPFPIDTTVTRDSIMKIFSRFAIEKDIKIDEIFDKKVKGAFLANDTLTIQPISSISFNGKKKTCTDCDIMYKIHEDLRKYIMGKENITTKCEDNYTEEFWSHEL</sequence>
<reference evidence="1" key="1">
    <citation type="submission" date="2021-09" db="EMBL/GenBank/DDBJ databases">
        <authorList>
            <consortium name="AG Swart"/>
            <person name="Singh M."/>
            <person name="Singh A."/>
            <person name="Seah K."/>
            <person name="Emmerich C."/>
        </authorList>
    </citation>
    <scope>NUCLEOTIDE SEQUENCE</scope>
    <source>
        <strain evidence="1">ATCC30299</strain>
    </source>
</reference>
<dbReference type="InterPro" id="IPR043132">
    <property type="entry name" value="BCAT-like_C"/>
</dbReference>
<dbReference type="EMBL" id="CAJZBQ010000033">
    <property type="protein sequence ID" value="CAG9323014.1"/>
    <property type="molecule type" value="Genomic_DNA"/>
</dbReference>
<gene>
    <name evidence="1" type="ORF">BSTOLATCC_MIC32919</name>
</gene>
<dbReference type="InterPro" id="IPR036038">
    <property type="entry name" value="Aminotransferase-like"/>
</dbReference>
<name>A0AAU9JF74_9CILI</name>
<dbReference type="Gene3D" id="3.20.10.10">
    <property type="entry name" value="D-amino Acid Aminotransferase, subunit A, domain 2"/>
    <property type="match status" value="1"/>
</dbReference>
<evidence type="ECO:0000313" key="2">
    <source>
        <dbReference type="Proteomes" id="UP001162131"/>
    </source>
</evidence>
<dbReference type="AlphaFoldDB" id="A0AAU9JF74"/>
<evidence type="ECO:0000313" key="1">
    <source>
        <dbReference type="EMBL" id="CAG9323014.1"/>
    </source>
</evidence>
<keyword evidence="2" id="KW-1185">Reference proteome</keyword>
<organism evidence="1 2">
    <name type="scientific">Blepharisma stoltei</name>
    <dbReference type="NCBI Taxonomy" id="1481888"/>
    <lineage>
        <taxon>Eukaryota</taxon>
        <taxon>Sar</taxon>
        <taxon>Alveolata</taxon>
        <taxon>Ciliophora</taxon>
        <taxon>Postciliodesmatophora</taxon>
        <taxon>Heterotrichea</taxon>
        <taxon>Heterotrichida</taxon>
        <taxon>Blepharismidae</taxon>
        <taxon>Blepharisma</taxon>
    </lineage>
</organism>
<protein>
    <submittedName>
        <fullName evidence="1">Uncharacterized protein</fullName>
    </submittedName>
</protein>
<dbReference type="SUPFAM" id="SSF56752">
    <property type="entry name" value="D-aminoacid aminotransferase-like PLP-dependent enzymes"/>
    <property type="match status" value="1"/>
</dbReference>
<proteinExistence type="predicted"/>
<accession>A0AAU9JF74</accession>